<keyword evidence="3" id="KW-0812">Transmembrane</keyword>
<protein>
    <recommendedName>
        <fullName evidence="4">SPATA31 domain-containing protein</fullName>
    </recommendedName>
</protein>
<feature type="compositionally biased region" description="Basic and acidic residues" evidence="2">
    <location>
        <begin position="352"/>
        <end position="362"/>
    </location>
</feature>
<reference evidence="5 6" key="1">
    <citation type="journal article" date="2020" name="Nature">
        <title>Six reference-quality genomes reveal evolution of bat adaptations.</title>
        <authorList>
            <person name="Jebb D."/>
            <person name="Huang Z."/>
            <person name="Pippel M."/>
            <person name="Hughes G.M."/>
            <person name="Lavrichenko K."/>
            <person name="Devanna P."/>
            <person name="Winkler S."/>
            <person name="Jermiin L.S."/>
            <person name="Skirmuntt E.C."/>
            <person name="Katzourakis A."/>
            <person name="Burkitt-Gray L."/>
            <person name="Ray D.A."/>
            <person name="Sullivan K.A.M."/>
            <person name="Roscito J.G."/>
            <person name="Kirilenko B.M."/>
            <person name="Davalos L.M."/>
            <person name="Corthals A.P."/>
            <person name="Power M.L."/>
            <person name="Jones G."/>
            <person name="Ransome R.D."/>
            <person name="Dechmann D.K.N."/>
            <person name="Locatelli A.G."/>
            <person name="Puechmaille S.J."/>
            <person name="Fedrigo O."/>
            <person name="Jarvis E.D."/>
            <person name="Hiller M."/>
            <person name="Vernes S.C."/>
            <person name="Myers E.W."/>
            <person name="Teeling E.C."/>
        </authorList>
    </citation>
    <scope>NUCLEOTIDE SEQUENCE [LARGE SCALE GENOMIC DNA]</scope>
    <source>
        <strain evidence="5">MRouAeg1</strain>
        <tissue evidence="5">Muscle</tissue>
    </source>
</reference>
<keyword evidence="6" id="KW-1185">Reference proteome</keyword>
<dbReference type="Pfam" id="PF14650">
    <property type="entry name" value="FAM75"/>
    <property type="match status" value="1"/>
</dbReference>
<comment type="caution">
    <text evidence="5">The sequence shown here is derived from an EMBL/GenBank/DDBJ whole genome shotgun (WGS) entry which is preliminary data.</text>
</comment>
<sequence>MEFRPWNVFTYLNGPNSPCQSFCSTSLNTNPALTCLCGLWGLLLFLCFLVGIPASPTLWEDGNIKKCRSRTKRRRKGRRRKDQIYCQREEEEKKRPISIMERISNTSIGQEFPVLFHPLPPFLPEVQPQLLPQTLHQSGLQSPPSILPSNPTPQMRNGDMYFHRPQNESEPLTLSEIQNLEWNVLQKQQEGLCGSPSVAQRSSEDVDSSAPNLPYYQPSRAHVSVSIQPETFPLSNELNKNLEHHLRKRLIQHRWGLLRRIHQSLLLMRPPRDCSKESERKSDHGLPCLSAVKGQSSKNLNVGLSQPESFYEGDSKMLQLEKDEGKDMANGPENHPKDHLSSDSQNSSGKDLGSDSEKDLDSHMVNLSGENPVVSGPSVCLTQLENVSKVHLSKKIEELGEGQFPGAAQNSQHAINQTLTPHVKSHTEMKQRSLQPSVGRDYTVNTSQELSFIGPRTQQMLDAHVKELYMKALEDTSFHSKLFSSTNLISEVDSKSGGFTSIRGSSKSVHGDKMGTTHSASVLDHPLPVTSHMNKEEKGALRHSLSSIHQELAVDGQRITDARQTQLLVTHSITGKTSQTQDLLVNRCPPKLPAGQAGARHEPKGKRVSSSDRVEMQQGNKMNKSEPVPVPYMSRETFTAESMDDLQSSTFDILTSSKPATSQRTNVNDSKGETTVSTESPPANISVLQEPKSLDLKKQILSELKSTLENRVHGQTQGQASDMSLASDSLTYKASLTPAQGVSSVDVGASQVLHVHLKDSMGQRQDAWAPKHDLRWCREKNFPPGDTRVSPPGPKSEELGGGDAGLGTSQPRKKTLCIQNMEPQEESVVPTVRGAGSKSPPESLFKKQMKHFFQWLHRGIKCKKQENSQKKRHMSSDQSRGPDKSRVAFTGTPRAQIVMTDSTKFPEAKVGPHHAACPQGSYPFFSGKFRKTQHKVEACAQAQPVQGHPYSCRIPSSKVTNTSSHQQQAVLAGQSSPTGIRQIRDKNRLSQTVTAFKEHLLCQKHPQSGPCREIVYRPYPNCGLQAGQGLPSGCSHHCWRHSVRRSVSTV</sequence>
<dbReference type="InterPro" id="IPR039509">
    <property type="entry name" value="SPATA31"/>
</dbReference>
<dbReference type="AlphaFoldDB" id="A0A7J8IME1"/>
<accession>A0A7J8IME1</accession>
<feature type="compositionally biased region" description="Basic and acidic residues" evidence="2">
    <location>
        <begin position="272"/>
        <end position="284"/>
    </location>
</feature>
<evidence type="ECO:0000313" key="5">
    <source>
        <dbReference type="EMBL" id="KAF6485380.1"/>
    </source>
</evidence>
<comment type="similarity">
    <text evidence="1">Belongs to the SPATA31 family.</text>
</comment>
<feature type="region of interest" description="Disordered" evidence="2">
    <location>
        <begin position="777"/>
        <end position="842"/>
    </location>
</feature>
<feature type="region of interest" description="Disordered" evidence="2">
    <location>
        <begin position="136"/>
        <end position="157"/>
    </location>
</feature>
<name>A0A7J8IME1_ROUAE</name>
<evidence type="ECO:0000313" key="6">
    <source>
        <dbReference type="Proteomes" id="UP000593571"/>
    </source>
</evidence>
<dbReference type="PANTHER" id="PTHR21859">
    <property type="entry name" value="ACROSOME-SPECIFIC PROTEIN"/>
    <property type="match status" value="1"/>
</dbReference>
<feature type="region of interest" description="Disordered" evidence="2">
    <location>
        <begin position="591"/>
        <end position="631"/>
    </location>
</feature>
<feature type="region of interest" description="Disordered" evidence="2">
    <location>
        <begin position="272"/>
        <end position="291"/>
    </location>
</feature>
<feature type="domain" description="SPATA31" evidence="4">
    <location>
        <begin position="93"/>
        <end position="411"/>
    </location>
</feature>
<evidence type="ECO:0000256" key="3">
    <source>
        <dbReference type="SAM" id="Phobius"/>
    </source>
</evidence>
<evidence type="ECO:0000256" key="2">
    <source>
        <dbReference type="SAM" id="MobiDB-lite"/>
    </source>
</evidence>
<dbReference type="Proteomes" id="UP000593571">
    <property type="component" value="Unassembled WGS sequence"/>
</dbReference>
<dbReference type="EMBL" id="JACASE010000003">
    <property type="protein sequence ID" value="KAF6485380.1"/>
    <property type="molecule type" value="Genomic_DNA"/>
</dbReference>
<feature type="transmembrane region" description="Helical" evidence="3">
    <location>
        <begin position="36"/>
        <end position="59"/>
    </location>
</feature>
<evidence type="ECO:0000259" key="4">
    <source>
        <dbReference type="Pfam" id="PF14650"/>
    </source>
</evidence>
<feature type="region of interest" description="Disordered" evidence="2">
    <location>
        <begin position="863"/>
        <end position="894"/>
    </location>
</feature>
<gene>
    <name evidence="5" type="ORF">HJG63_010597</name>
</gene>
<proteinExistence type="inferred from homology"/>
<evidence type="ECO:0000256" key="1">
    <source>
        <dbReference type="ARBA" id="ARBA00035009"/>
    </source>
</evidence>
<keyword evidence="3" id="KW-1133">Transmembrane helix</keyword>
<organism evidence="5 6">
    <name type="scientific">Rousettus aegyptiacus</name>
    <name type="common">Egyptian fruit bat</name>
    <name type="synonym">Pteropus aegyptiacus</name>
    <dbReference type="NCBI Taxonomy" id="9407"/>
    <lineage>
        <taxon>Eukaryota</taxon>
        <taxon>Metazoa</taxon>
        <taxon>Chordata</taxon>
        <taxon>Craniata</taxon>
        <taxon>Vertebrata</taxon>
        <taxon>Euteleostomi</taxon>
        <taxon>Mammalia</taxon>
        <taxon>Eutheria</taxon>
        <taxon>Laurasiatheria</taxon>
        <taxon>Chiroptera</taxon>
        <taxon>Yinpterochiroptera</taxon>
        <taxon>Pteropodoidea</taxon>
        <taxon>Pteropodidae</taxon>
        <taxon>Rousettinae</taxon>
        <taxon>Rousettus</taxon>
    </lineage>
</organism>
<feature type="region of interest" description="Disordered" evidence="2">
    <location>
        <begin position="325"/>
        <end position="371"/>
    </location>
</feature>
<keyword evidence="3" id="KW-0472">Membrane</keyword>
<dbReference type="PANTHER" id="PTHR21859:SF12">
    <property type="entry name" value="SPERMATOGENESIS-ASSOCIATED PROTEIN 31D1"/>
    <property type="match status" value="1"/>
</dbReference>
<feature type="region of interest" description="Disordered" evidence="2">
    <location>
        <begin position="655"/>
        <end position="683"/>
    </location>
</feature>
<feature type="compositionally biased region" description="Polar residues" evidence="2">
    <location>
        <begin position="136"/>
        <end position="155"/>
    </location>
</feature>